<dbReference type="Proteomes" id="UP001214576">
    <property type="component" value="Unassembled WGS sequence"/>
</dbReference>
<keyword evidence="1" id="KW-1133">Transmembrane helix</keyword>
<name>A0AAD4YEA3_OVIAM</name>
<keyword evidence="1" id="KW-0812">Transmembrane</keyword>
<dbReference type="AlphaFoldDB" id="A0AAD4YEA3"/>
<comment type="caution">
    <text evidence="2">The sequence shown here is derived from an EMBL/GenBank/DDBJ whole genome shotgun (WGS) entry which is preliminary data.</text>
</comment>
<organism evidence="2 3">
    <name type="scientific">Ovis ammon polii</name>
    <dbReference type="NCBI Taxonomy" id="230172"/>
    <lineage>
        <taxon>Eukaryota</taxon>
        <taxon>Metazoa</taxon>
        <taxon>Chordata</taxon>
        <taxon>Craniata</taxon>
        <taxon>Vertebrata</taxon>
        <taxon>Euteleostomi</taxon>
        <taxon>Mammalia</taxon>
        <taxon>Eutheria</taxon>
        <taxon>Laurasiatheria</taxon>
        <taxon>Artiodactyla</taxon>
        <taxon>Ruminantia</taxon>
        <taxon>Pecora</taxon>
        <taxon>Bovidae</taxon>
        <taxon>Caprinae</taxon>
        <taxon>Ovis</taxon>
    </lineage>
</organism>
<sequence length="211" mass="22948">MFLLRGLSSRAHAVARQSLAFFLIIFYVSYFLSLAVAVRNVARLQEVLTYAGICLHSGFLVRQPQAERGPEEEALGSPGQGAAGLGLSVPTTTITGQALSGKNSQCQQTIEKENRGSLLQFLMWGILTLPRKSQDGKDRVQTALEEKRASHQAEAEGLVHHTHILSGDAQTGSGKQGDADRRVRSDWTELDEGIFMDVGGCVCVLERSTHL</sequence>
<protein>
    <submittedName>
        <fullName evidence="2">Uncharacterized protein</fullName>
    </submittedName>
</protein>
<accession>A0AAD4YEA3</accession>
<keyword evidence="3" id="KW-1185">Reference proteome</keyword>
<evidence type="ECO:0000256" key="1">
    <source>
        <dbReference type="SAM" id="Phobius"/>
    </source>
</evidence>
<evidence type="ECO:0000313" key="3">
    <source>
        <dbReference type="Proteomes" id="UP001214576"/>
    </source>
</evidence>
<keyword evidence="1" id="KW-0472">Membrane</keyword>
<proteinExistence type="predicted"/>
<gene>
    <name evidence="2" type="ORF">MG293_006075</name>
</gene>
<feature type="transmembrane region" description="Helical" evidence="1">
    <location>
        <begin position="20"/>
        <end position="38"/>
    </location>
</feature>
<dbReference type="EMBL" id="JAKZEL010000005">
    <property type="protein sequence ID" value="KAI4543281.1"/>
    <property type="molecule type" value="Genomic_DNA"/>
</dbReference>
<evidence type="ECO:0000313" key="2">
    <source>
        <dbReference type="EMBL" id="KAI4543281.1"/>
    </source>
</evidence>
<reference evidence="2" key="1">
    <citation type="submission" date="2022-03" db="EMBL/GenBank/DDBJ databases">
        <title>Genomic analyses of argali, domestic sheep and their hybrids provide insights into chromosomal evolution, heterosis and genetic basis of agronomic traits.</title>
        <authorList>
            <person name="Li M."/>
        </authorList>
    </citation>
    <scope>NUCLEOTIDE SEQUENCE</scope>
    <source>
        <strain evidence="2">CAU-MHL-2022a</strain>
        <tissue evidence="2">Skin</tissue>
    </source>
</reference>